<keyword evidence="5" id="KW-1185">Reference proteome</keyword>
<dbReference type="Pfam" id="PF00440">
    <property type="entry name" value="TetR_N"/>
    <property type="match status" value="1"/>
</dbReference>
<dbReference type="InterPro" id="IPR050624">
    <property type="entry name" value="HTH-type_Tx_Regulator"/>
</dbReference>
<dbReference type="OrthoDB" id="5366068at2"/>
<dbReference type="PANTHER" id="PTHR43479">
    <property type="entry name" value="ACREF/ENVCD OPERON REPRESSOR-RELATED"/>
    <property type="match status" value="1"/>
</dbReference>
<feature type="domain" description="HTH tetR-type" evidence="3">
    <location>
        <begin position="12"/>
        <end position="72"/>
    </location>
</feature>
<feature type="DNA-binding region" description="H-T-H motif" evidence="2">
    <location>
        <begin position="35"/>
        <end position="54"/>
    </location>
</feature>
<dbReference type="STRING" id="1120995.SAMN02745245_00313"/>
<dbReference type="AlphaFoldDB" id="A0A1M5PG68"/>
<gene>
    <name evidence="4" type="ORF">SAMN02745245_00313</name>
</gene>
<evidence type="ECO:0000313" key="4">
    <source>
        <dbReference type="EMBL" id="SHH00742.1"/>
    </source>
</evidence>
<dbReference type="Proteomes" id="UP000184032">
    <property type="component" value="Unassembled WGS sequence"/>
</dbReference>
<reference evidence="4 5" key="1">
    <citation type="submission" date="2016-11" db="EMBL/GenBank/DDBJ databases">
        <authorList>
            <person name="Jaros S."/>
            <person name="Januszkiewicz K."/>
            <person name="Wedrychowicz H."/>
        </authorList>
    </citation>
    <scope>NUCLEOTIDE SEQUENCE [LARGE SCALE GENOMIC DNA]</scope>
    <source>
        <strain evidence="4 5">DSM 21120</strain>
    </source>
</reference>
<dbReference type="InterPro" id="IPR009057">
    <property type="entry name" value="Homeodomain-like_sf"/>
</dbReference>
<dbReference type="PROSITE" id="PS50977">
    <property type="entry name" value="HTH_TETR_2"/>
    <property type="match status" value="1"/>
</dbReference>
<name>A0A1M5PG68_9FIRM</name>
<dbReference type="EMBL" id="FQXI01000001">
    <property type="protein sequence ID" value="SHH00742.1"/>
    <property type="molecule type" value="Genomic_DNA"/>
</dbReference>
<organism evidence="4 5">
    <name type="scientific">Anaerosphaera aminiphila DSM 21120</name>
    <dbReference type="NCBI Taxonomy" id="1120995"/>
    <lineage>
        <taxon>Bacteria</taxon>
        <taxon>Bacillati</taxon>
        <taxon>Bacillota</taxon>
        <taxon>Tissierellia</taxon>
        <taxon>Tissierellales</taxon>
        <taxon>Peptoniphilaceae</taxon>
        <taxon>Anaerosphaera</taxon>
    </lineage>
</organism>
<keyword evidence="1 2" id="KW-0238">DNA-binding</keyword>
<dbReference type="RefSeq" id="WP_073183096.1">
    <property type="nucleotide sequence ID" value="NZ_FQXI01000001.1"/>
</dbReference>
<dbReference type="PRINTS" id="PR00455">
    <property type="entry name" value="HTHTETR"/>
</dbReference>
<evidence type="ECO:0000256" key="1">
    <source>
        <dbReference type="ARBA" id="ARBA00023125"/>
    </source>
</evidence>
<proteinExistence type="predicted"/>
<accession>A0A1M5PG68</accession>
<evidence type="ECO:0000259" key="3">
    <source>
        <dbReference type="PROSITE" id="PS50977"/>
    </source>
</evidence>
<dbReference type="GO" id="GO:0003677">
    <property type="term" value="F:DNA binding"/>
    <property type="evidence" value="ECO:0007669"/>
    <property type="project" value="UniProtKB-UniRule"/>
</dbReference>
<dbReference type="SUPFAM" id="SSF46689">
    <property type="entry name" value="Homeodomain-like"/>
    <property type="match status" value="1"/>
</dbReference>
<protein>
    <submittedName>
        <fullName evidence="4">Transcriptional regulator, TetR family</fullName>
    </submittedName>
</protein>
<dbReference type="InterPro" id="IPR001647">
    <property type="entry name" value="HTH_TetR"/>
</dbReference>
<dbReference type="Gene3D" id="1.10.357.10">
    <property type="entry name" value="Tetracycline Repressor, domain 2"/>
    <property type="match status" value="1"/>
</dbReference>
<evidence type="ECO:0000256" key="2">
    <source>
        <dbReference type="PROSITE-ProRule" id="PRU00335"/>
    </source>
</evidence>
<evidence type="ECO:0000313" key="5">
    <source>
        <dbReference type="Proteomes" id="UP000184032"/>
    </source>
</evidence>
<dbReference type="PANTHER" id="PTHR43479:SF11">
    <property type="entry name" value="ACREF_ENVCD OPERON REPRESSOR-RELATED"/>
    <property type="match status" value="1"/>
</dbReference>
<sequence length="202" mass="23829">MVVKKRREKEKEYMRQLILNSSVKIIIEKGYEKLSMRKIANAIEYSPTTIYIYYRNKAEIVEDISRQIYEKIVGNIEKILRENIELSIDRKIKLSFEEFIFSIVENSEMSKVVIRSGTKAILGPREKSETEEISGIEKLYALLLEAEKENIFRKLDENISWMLISSLIGFSMNALENQLYLNKNWRELVDIYSDFLLRGLLN</sequence>